<gene>
    <name evidence="1" type="ORF">Prubr_18740</name>
</gene>
<dbReference type="RefSeq" id="WP_212823799.1">
    <property type="nucleotide sequence ID" value="NZ_AP023359.1"/>
</dbReference>
<protein>
    <recommendedName>
        <fullName evidence="3">Immunity protein Imm1</fullName>
    </recommendedName>
</protein>
<dbReference type="Pfam" id="PF14430">
    <property type="entry name" value="Imm1"/>
    <property type="match status" value="1"/>
</dbReference>
<evidence type="ECO:0008006" key="3">
    <source>
        <dbReference type="Google" id="ProtNLM"/>
    </source>
</evidence>
<name>A0A810MZ51_9ACTN</name>
<evidence type="ECO:0000313" key="1">
    <source>
        <dbReference type="EMBL" id="BCJ64853.1"/>
    </source>
</evidence>
<dbReference type="EMBL" id="AP023359">
    <property type="protein sequence ID" value="BCJ64853.1"/>
    <property type="molecule type" value="Genomic_DNA"/>
</dbReference>
<proteinExistence type="predicted"/>
<dbReference type="KEGG" id="pry:Prubr_18740"/>
<dbReference type="InterPro" id="IPR025680">
    <property type="entry name" value="DddI"/>
</dbReference>
<accession>A0A810MZ51</accession>
<reference evidence="1" key="1">
    <citation type="submission" date="2020-08" db="EMBL/GenBank/DDBJ databases">
        <title>Whole genome shotgun sequence of Polymorphospora rubra NBRC 101157.</title>
        <authorList>
            <person name="Komaki H."/>
            <person name="Tamura T."/>
        </authorList>
    </citation>
    <scope>NUCLEOTIDE SEQUENCE</scope>
    <source>
        <strain evidence="1">NBRC 101157</strain>
    </source>
</reference>
<dbReference type="AlphaFoldDB" id="A0A810MZ51"/>
<dbReference type="Proteomes" id="UP000680866">
    <property type="component" value="Chromosome"/>
</dbReference>
<organism evidence="1 2">
    <name type="scientific">Polymorphospora rubra</name>
    <dbReference type="NCBI Taxonomy" id="338584"/>
    <lineage>
        <taxon>Bacteria</taxon>
        <taxon>Bacillati</taxon>
        <taxon>Actinomycetota</taxon>
        <taxon>Actinomycetes</taxon>
        <taxon>Micromonosporales</taxon>
        <taxon>Micromonosporaceae</taxon>
        <taxon>Polymorphospora</taxon>
    </lineage>
</organism>
<sequence>MRVTWAYDCGDHRDTHEVDTTDPTAFDRLLRQIHERDEPVVVTIYDEPTGDTDDLPPGVQIGLGHATHAFIVHITDDGGYDTDPGVPAPATAISFDLGGVPTEYPAENLRLRPETAIQKAVAFLRAGGSPVSPPPA</sequence>
<evidence type="ECO:0000313" key="2">
    <source>
        <dbReference type="Proteomes" id="UP000680866"/>
    </source>
</evidence>
<keyword evidence="2" id="KW-1185">Reference proteome</keyword>